<dbReference type="Proteomes" id="UP000008144">
    <property type="component" value="Chromosome 7"/>
</dbReference>
<sequence length="55" mass="6444">NACIRLIKPIILCIKLVCIIILLLKPDNSFFKPCFNYRFILCRLNSLEILICTLF</sequence>
<feature type="transmembrane region" description="Helical" evidence="1">
    <location>
        <begin position="6"/>
        <end position="24"/>
    </location>
</feature>
<name>H2XSG3_CIOIN</name>
<evidence type="ECO:0000313" key="3">
    <source>
        <dbReference type="Proteomes" id="UP000008144"/>
    </source>
</evidence>
<dbReference type="HOGENOM" id="CLU_3037538_0_0_1"/>
<reference evidence="2" key="2">
    <citation type="journal article" date="2008" name="Genome Biol.">
        <title>Improved genome assembly and evidence-based global gene model set for the chordate Ciona intestinalis: new insight into intron and operon populations.</title>
        <authorList>
            <person name="Satou Y."/>
            <person name="Mineta K."/>
            <person name="Ogasawara M."/>
            <person name="Sasakura Y."/>
            <person name="Shoguchi E."/>
            <person name="Ueno K."/>
            <person name="Yamada L."/>
            <person name="Matsumoto J."/>
            <person name="Wasserscheid J."/>
            <person name="Dewar K."/>
            <person name="Wiley G.B."/>
            <person name="Macmil S.L."/>
            <person name="Roe B.A."/>
            <person name="Zeller R.W."/>
            <person name="Hastings K.E."/>
            <person name="Lemaire P."/>
            <person name="Lindquist E."/>
            <person name="Endo T."/>
            <person name="Hotta K."/>
            <person name="Inaba K."/>
        </authorList>
    </citation>
    <scope>NUCLEOTIDE SEQUENCE [LARGE SCALE GENOMIC DNA]</scope>
    <source>
        <strain evidence="2">wild type</strain>
    </source>
</reference>
<keyword evidence="3" id="KW-1185">Reference proteome</keyword>
<accession>H2XSG3</accession>
<proteinExistence type="predicted"/>
<dbReference type="EMBL" id="EAAA01002462">
    <property type="status" value="NOT_ANNOTATED_CDS"/>
    <property type="molecule type" value="Genomic_DNA"/>
</dbReference>
<dbReference type="AlphaFoldDB" id="H2XSG3"/>
<keyword evidence="1" id="KW-0472">Membrane</keyword>
<reference evidence="2" key="4">
    <citation type="submission" date="2025-09" db="UniProtKB">
        <authorList>
            <consortium name="Ensembl"/>
        </authorList>
    </citation>
    <scope>IDENTIFICATION</scope>
</reference>
<protein>
    <submittedName>
        <fullName evidence="2">Uncharacterized protein</fullName>
    </submittedName>
</protein>
<evidence type="ECO:0000256" key="1">
    <source>
        <dbReference type="SAM" id="Phobius"/>
    </source>
</evidence>
<keyword evidence="1" id="KW-0812">Transmembrane</keyword>
<dbReference type="Ensembl" id="ENSCINT00000031076.1">
    <property type="protein sequence ID" value="ENSCINP00000032597.1"/>
    <property type="gene ID" value="ENSCING00000020884.1"/>
</dbReference>
<reference evidence="2" key="3">
    <citation type="submission" date="2025-08" db="UniProtKB">
        <authorList>
            <consortium name="Ensembl"/>
        </authorList>
    </citation>
    <scope>IDENTIFICATION</scope>
</reference>
<evidence type="ECO:0000313" key="2">
    <source>
        <dbReference type="Ensembl" id="ENSCINP00000032597.1"/>
    </source>
</evidence>
<organism evidence="2 3">
    <name type="scientific">Ciona intestinalis</name>
    <name type="common">Transparent sea squirt</name>
    <name type="synonym">Ascidia intestinalis</name>
    <dbReference type="NCBI Taxonomy" id="7719"/>
    <lineage>
        <taxon>Eukaryota</taxon>
        <taxon>Metazoa</taxon>
        <taxon>Chordata</taxon>
        <taxon>Tunicata</taxon>
        <taxon>Ascidiacea</taxon>
        <taxon>Phlebobranchia</taxon>
        <taxon>Cionidae</taxon>
        <taxon>Ciona</taxon>
    </lineage>
</organism>
<keyword evidence="1" id="KW-1133">Transmembrane helix</keyword>
<reference evidence="3" key="1">
    <citation type="journal article" date="2002" name="Science">
        <title>The draft genome of Ciona intestinalis: insights into chordate and vertebrate origins.</title>
        <authorList>
            <person name="Dehal P."/>
            <person name="Satou Y."/>
            <person name="Campbell R.K."/>
            <person name="Chapman J."/>
            <person name="Degnan B."/>
            <person name="De Tomaso A."/>
            <person name="Davidson B."/>
            <person name="Di Gregorio A."/>
            <person name="Gelpke M."/>
            <person name="Goodstein D.M."/>
            <person name="Harafuji N."/>
            <person name="Hastings K.E."/>
            <person name="Ho I."/>
            <person name="Hotta K."/>
            <person name="Huang W."/>
            <person name="Kawashima T."/>
            <person name="Lemaire P."/>
            <person name="Martinez D."/>
            <person name="Meinertzhagen I.A."/>
            <person name="Necula S."/>
            <person name="Nonaka M."/>
            <person name="Putnam N."/>
            <person name="Rash S."/>
            <person name="Saiga H."/>
            <person name="Satake M."/>
            <person name="Terry A."/>
            <person name="Yamada L."/>
            <person name="Wang H.G."/>
            <person name="Awazu S."/>
            <person name="Azumi K."/>
            <person name="Boore J."/>
            <person name="Branno M."/>
            <person name="Chin-Bow S."/>
            <person name="DeSantis R."/>
            <person name="Doyle S."/>
            <person name="Francino P."/>
            <person name="Keys D.N."/>
            <person name="Haga S."/>
            <person name="Hayashi H."/>
            <person name="Hino K."/>
            <person name="Imai K.S."/>
            <person name="Inaba K."/>
            <person name="Kano S."/>
            <person name="Kobayashi K."/>
            <person name="Kobayashi M."/>
            <person name="Lee B.I."/>
            <person name="Makabe K.W."/>
            <person name="Manohar C."/>
            <person name="Matassi G."/>
            <person name="Medina M."/>
            <person name="Mochizuki Y."/>
            <person name="Mount S."/>
            <person name="Morishita T."/>
            <person name="Miura S."/>
            <person name="Nakayama A."/>
            <person name="Nishizaka S."/>
            <person name="Nomoto H."/>
            <person name="Ohta F."/>
            <person name="Oishi K."/>
            <person name="Rigoutsos I."/>
            <person name="Sano M."/>
            <person name="Sasaki A."/>
            <person name="Sasakura Y."/>
            <person name="Shoguchi E."/>
            <person name="Shin-i T."/>
            <person name="Spagnuolo A."/>
            <person name="Stainier D."/>
            <person name="Suzuki M.M."/>
            <person name="Tassy O."/>
            <person name="Takatori N."/>
            <person name="Tokuoka M."/>
            <person name="Yagi K."/>
            <person name="Yoshizaki F."/>
            <person name="Wada S."/>
            <person name="Zhang C."/>
            <person name="Hyatt P.D."/>
            <person name="Larimer F."/>
            <person name="Detter C."/>
            <person name="Doggett N."/>
            <person name="Glavina T."/>
            <person name="Hawkins T."/>
            <person name="Richardson P."/>
            <person name="Lucas S."/>
            <person name="Kohara Y."/>
            <person name="Levine M."/>
            <person name="Satoh N."/>
            <person name="Rokhsar D.S."/>
        </authorList>
    </citation>
    <scope>NUCLEOTIDE SEQUENCE [LARGE SCALE GENOMIC DNA]</scope>
</reference>
<dbReference type="InParanoid" id="H2XSG3"/>